<dbReference type="EMBL" id="JALLPB020000674">
    <property type="protein sequence ID" value="KAL3807090.1"/>
    <property type="molecule type" value="Genomic_DNA"/>
</dbReference>
<feature type="region of interest" description="Disordered" evidence="1">
    <location>
        <begin position="40"/>
        <end position="122"/>
    </location>
</feature>
<reference evidence="3 4" key="1">
    <citation type="submission" date="2024-10" db="EMBL/GenBank/DDBJ databases">
        <title>Updated reference genomes for cyclostephanoid diatoms.</title>
        <authorList>
            <person name="Roberts W.R."/>
            <person name="Alverson A.J."/>
        </authorList>
    </citation>
    <scope>NUCLEOTIDE SEQUENCE [LARGE SCALE GENOMIC DNA]</scope>
    <source>
        <strain evidence="3 4">AJA228-03</strain>
    </source>
</reference>
<dbReference type="PANTHER" id="PTHR35757:SF1">
    <property type="entry name" value="THERMOSOME SUBUNIT GAMMA"/>
    <property type="match status" value="1"/>
</dbReference>
<feature type="transmembrane region" description="Helical" evidence="2">
    <location>
        <begin position="601"/>
        <end position="620"/>
    </location>
</feature>
<proteinExistence type="predicted"/>
<sequence>MPPSIRSLVASSLSFVIDVDGGSAAYVVLPRVRRVDVAPPRVEIRPRPHRRRLGSSTSTSATTTATTTHAASSRSSSDYLDAPGSADRDDARDDDDGLVTIPGGRRRGDVPIGPPYPNDDVRPYVRIRKRGRHYDVQTAITTFRRYDAASSDDVDEDAVSPIVTTVDLHAQVHFGDVSYYRYFDDDVAFGSRYDGVLYELIVDGRFLEPTSYPANNADATSAGGGARILRRLIPAPSPSGGGDVNPIAPTPADRSIASQYGLQCQVDGMPYTKEGWIHADLTREEFLAYLDRDLGVGREGRRRQRQPQQQPRPLWALASASSASYPGSELVSSLLRPLTTTATDGSAALTRRLFTHLFLPGDALSGWIRAVLWLGVPSPELSIMLVDWSSLSHFDRRSRRRRSRRVIGGTADDYVGGGGVGDDNGIAPISPIAAPVLLSLISGRWGAARRLVFGQMLASGQSNADNSRNGVLIKRRNERAMDVLRALLVSLSTASSISGREGYRGVGVDDPSGLGTTSVALLYGAGHCRDLHNRLVRSEGMTPVRTEWRTAFRATAPRWGDFTNVGGWIRSRSRDVVSSLPSSMNMGDVVESMSVSTLESVAVGLVILPLYMLVGGFDWVSTIGNAEDYFRGGMYLDGIAAILFYLVKHVAMYVGIAKFVVDWGRNGDGIFDDDESA</sequence>
<dbReference type="Proteomes" id="UP001530377">
    <property type="component" value="Unassembled WGS sequence"/>
</dbReference>
<evidence type="ECO:0000256" key="1">
    <source>
        <dbReference type="SAM" id="MobiDB-lite"/>
    </source>
</evidence>
<keyword evidence="2" id="KW-0812">Transmembrane</keyword>
<protein>
    <submittedName>
        <fullName evidence="3">Uncharacterized protein</fullName>
    </submittedName>
</protein>
<feature type="transmembrane region" description="Helical" evidence="2">
    <location>
        <begin position="632"/>
        <end position="656"/>
    </location>
</feature>
<gene>
    <name evidence="3" type="ORF">ACHAXA_002116</name>
</gene>
<name>A0ABD3RHY0_9STRA</name>
<accession>A0ABD3RHY0</accession>
<keyword evidence="2" id="KW-1133">Transmembrane helix</keyword>
<keyword evidence="2" id="KW-0472">Membrane</keyword>
<dbReference type="AlphaFoldDB" id="A0ABD3RHY0"/>
<dbReference type="PANTHER" id="PTHR35757">
    <property type="entry name" value="THERMOSOME SUBUNIT GAMMA"/>
    <property type="match status" value="1"/>
</dbReference>
<organism evidence="3 4">
    <name type="scientific">Cyclostephanos tholiformis</name>
    <dbReference type="NCBI Taxonomy" id="382380"/>
    <lineage>
        <taxon>Eukaryota</taxon>
        <taxon>Sar</taxon>
        <taxon>Stramenopiles</taxon>
        <taxon>Ochrophyta</taxon>
        <taxon>Bacillariophyta</taxon>
        <taxon>Coscinodiscophyceae</taxon>
        <taxon>Thalassiosirophycidae</taxon>
        <taxon>Stephanodiscales</taxon>
        <taxon>Stephanodiscaceae</taxon>
        <taxon>Cyclostephanos</taxon>
    </lineage>
</organism>
<comment type="caution">
    <text evidence="3">The sequence shown here is derived from an EMBL/GenBank/DDBJ whole genome shotgun (WGS) entry which is preliminary data.</text>
</comment>
<keyword evidence="4" id="KW-1185">Reference proteome</keyword>
<evidence type="ECO:0000256" key="2">
    <source>
        <dbReference type="SAM" id="Phobius"/>
    </source>
</evidence>
<evidence type="ECO:0000313" key="4">
    <source>
        <dbReference type="Proteomes" id="UP001530377"/>
    </source>
</evidence>
<feature type="compositionally biased region" description="Low complexity" evidence="1">
    <location>
        <begin position="55"/>
        <end position="77"/>
    </location>
</feature>
<evidence type="ECO:0000313" key="3">
    <source>
        <dbReference type="EMBL" id="KAL3807090.1"/>
    </source>
</evidence>